<gene>
    <name evidence="2" type="ORF">PbJCM13498_28700</name>
</gene>
<feature type="transmembrane region" description="Helical" evidence="1">
    <location>
        <begin position="131"/>
        <end position="153"/>
    </location>
</feature>
<proteinExistence type="predicted"/>
<dbReference type="AlphaFoldDB" id="A0A5M4B2W7"/>
<evidence type="ECO:0000313" key="3">
    <source>
        <dbReference type="Proteomes" id="UP000391834"/>
    </source>
</evidence>
<dbReference type="EMBL" id="BLAX01000001">
    <property type="protein sequence ID" value="GET34007.1"/>
    <property type="molecule type" value="Genomic_DNA"/>
</dbReference>
<keyword evidence="1" id="KW-1133">Transmembrane helix</keyword>
<evidence type="ECO:0000256" key="1">
    <source>
        <dbReference type="SAM" id="Phobius"/>
    </source>
</evidence>
<sequence length="159" mass="17217">MDYVIIAASAILMLVGLIGCVLPALPGPTLSYLGLVVLSFSDRVTFSTKFFIIWGVVALVVTVLDYVIPIWGTKRFGGSKYGVWGSIIGLLVGLFFPPVGFIIGPFAGAVIGEMYAGKRSKEMFRAGFGSFIGFLVATFIKILISGTMFFLFFKGLFWS</sequence>
<dbReference type="InterPro" id="IPR007403">
    <property type="entry name" value="DUF456"/>
</dbReference>
<dbReference type="PANTHER" id="PTHR39165:SF1">
    <property type="entry name" value="DUF456 DOMAIN-CONTAINING PROTEIN"/>
    <property type="match status" value="1"/>
</dbReference>
<dbReference type="Proteomes" id="UP000391834">
    <property type="component" value="Unassembled WGS sequence"/>
</dbReference>
<feature type="transmembrane region" description="Helical" evidence="1">
    <location>
        <begin position="83"/>
        <end position="111"/>
    </location>
</feature>
<keyword evidence="1" id="KW-0812">Transmembrane</keyword>
<organism evidence="2 3">
    <name type="scientific">Prolixibacter bellariivorans</name>
    <dbReference type="NCBI Taxonomy" id="314319"/>
    <lineage>
        <taxon>Bacteria</taxon>
        <taxon>Pseudomonadati</taxon>
        <taxon>Bacteroidota</taxon>
        <taxon>Bacteroidia</taxon>
        <taxon>Marinilabiliales</taxon>
        <taxon>Prolixibacteraceae</taxon>
        <taxon>Prolixibacter</taxon>
    </lineage>
</organism>
<dbReference type="PANTHER" id="PTHR39165">
    <property type="entry name" value="IG HYPOTHETICAL 17883"/>
    <property type="match status" value="1"/>
</dbReference>
<keyword evidence="1" id="KW-0472">Membrane</keyword>
<dbReference type="RefSeq" id="WP_025863881.1">
    <property type="nucleotide sequence ID" value="NZ_BLAX01000001.1"/>
</dbReference>
<accession>A0A5M4B2W7</accession>
<feature type="transmembrane region" description="Helical" evidence="1">
    <location>
        <begin position="50"/>
        <end position="71"/>
    </location>
</feature>
<name>A0A5M4B2W7_9BACT</name>
<reference evidence="2 3" key="1">
    <citation type="submission" date="2019-10" db="EMBL/GenBank/DDBJ databases">
        <title>Prolixibacter strains distinguished by the presence of nitrate reductase genes were adept at nitrate-dependent anaerobic corrosion of metallic iron and carbon steel.</title>
        <authorList>
            <person name="Iino T."/>
            <person name="Shono N."/>
            <person name="Ito K."/>
            <person name="Nakamura R."/>
            <person name="Sueoka K."/>
            <person name="Harayama S."/>
            <person name="Ohkuma M."/>
        </authorList>
    </citation>
    <scope>NUCLEOTIDE SEQUENCE [LARGE SCALE GENOMIC DNA]</scope>
    <source>
        <strain evidence="2 3">JCM 13498</strain>
    </source>
</reference>
<dbReference type="Pfam" id="PF04306">
    <property type="entry name" value="DUF456"/>
    <property type="match status" value="1"/>
</dbReference>
<evidence type="ECO:0000313" key="2">
    <source>
        <dbReference type="EMBL" id="GET34007.1"/>
    </source>
</evidence>
<comment type="caution">
    <text evidence="2">The sequence shown here is derived from an EMBL/GenBank/DDBJ whole genome shotgun (WGS) entry which is preliminary data.</text>
</comment>
<keyword evidence="3" id="KW-1185">Reference proteome</keyword>
<protein>
    <submittedName>
        <fullName evidence="2">Membrane protein</fullName>
    </submittedName>
</protein>
<dbReference type="OrthoDB" id="9808460at2"/>